<name>A0AAE1ASG0_9GAST</name>
<feature type="transmembrane region" description="Helical" evidence="2">
    <location>
        <begin position="613"/>
        <end position="638"/>
    </location>
</feature>
<dbReference type="Gene3D" id="2.60.40.4100">
    <property type="entry name" value="Zona pellucida, ZP-C domain"/>
    <property type="match status" value="1"/>
</dbReference>
<keyword evidence="2" id="KW-1133">Transmembrane helix</keyword>
<evidence type="ECO:0008006" key="8">
    <source>
        <dbReference type="Google" id="ProtNLM"/>
    </source>
</evidence>
<feature type="compositionally biased region" description="Basic residues" evidence="1">
    <location>
        <begin position="529"/>
        <end position="539"/>
    </location>
</feature>
<dbReference type="InterPro" id="IPR016187">
    <property type="entry name" value="CTDL_fold"/>
</dbReference>
<feature type="domain" description="C-type lectin" evidence="4">
    <location>
        <begin position="86"/>
        <end position="202"/>
    </location>
</feature>
<dbReference type="PANTHER" id="PTHR46560">
    <property type="entry name" value="CYPHER, ISOFORM B"/>
    <property type="match status" value="1"/>
</dbReference>
<sequence length="676" mass="75929">MQLFYLALMVGSLLSWTHADSLSDGDDNDDDDGQDVIPTVTTMQQATPNGNNSAADIGKGNQTLGAETQAPAEEIIAFCPEGWEVFKERCLYFSNSSTTYFQQVDECLKWNAFPTEVLSEEKFDFITEKMPSSDVGFMLALRKQRGYLPVMWFSGKIARGHYTTDEIENLESLYRESCLVMSSDYDQMEPADCHDEYHFICEKAIDCVPGKFGPGCQSECHCLGEPCNTASGDVTCKSGCEAGWIGESCSEAKERPEVRYFCINSPEEHVGNYVDIHIHAHAIKYRSIYAQMANSQDKGPWCPGTKVSSWEDSDEHLTITIIMNDTVANEIRKGKCVGQEVLKNKFEWTLVVQEFEGILMDTDLQVLISCDFNSSETLQRSALSGSSESDAHKFSEKIEQPPENTDVTLEVVDPYTYQVITEAHVGTPVKLLIKFGSQKDSLVTGVRPHHCVATCKCERELKNLLGHEGCPVQGSPVKGFSVDAKSNNTISSNWFPLFTFPGRSAVLFKCGLELCFHSDECEPGCRSSSGKHSRRRRSAPKLWPDYSTDESIDWTSSFIRILPDNPPQEKITDSPPTTKKQQGLFPMMMKKKQPSEATSIEEPSKSYAYLQNLLLPITCGVLLLLLLVFTVVFLTVHFNLRRTVEEMRQEMLLGWRSRDKFPYTNLSRGEEKRVCV</sequence>
<dbReference type="PROSITE" id="PS51034">
    <property type="entry name" value="ZP_2"/>
    <property type="match status" value="1"/>
</dbReference>
<feature type="chain" id="PRO_5041930211" description="ZP domain-containing protein" evidence="3">
    <location>
        <begin position="20"/>
        <end position="676"/>
    </location>
</feature>
<comment type="caution">
    <text evidence="6">The sequence shown here is derived from an EMBL/GenBank/DDBJ whole genome shotgun (WGS) entry which is preliminary data.</text>
</comment>
<dbReference type="PROSITE" id="PS50041">
    <property type="entry name" value="C_TYPE_LECTIN_2"/>
    <property type="match status" value="1"/>
</dbReference>
<dbReference type="SUPFAM" id="SSF56436">
    <property type="entry name" value="C-type lectin-like"/>
    <property type="match status" value="1"/>
</dbReference>
<reference evidence="6" key="1">
    <citation type="journal article" date="2023" name="G3 (Bethesda)">
        <title>A reference genome for the long-term kleptoplast-retaining sea slug Elysia crispata morphotype clarki.</title>
        <authorList>
            <person name="Eastman K.E."/>
            <person name="Pendleton A.L."/>
            <person name="Shaikh M.A."/>
            <person name="Suttiyut T."/>
            <person name="Ogas R."/>
            <person name="Tomko P."/>
            <person name="Gavelis G."/>
            <person name="Widhalm J.R."/>
            <person name="Wisecaver J.H."/>
        </authorList>
    </citation>
    <scope>NUCLEOTIDE SEQUENCE</scope>
    <source>
        <strain evidence="6">ECLA1</strain>
    </source>
</reference>
<dbReference type="EMBL" id="JAWDGP010001278">
    <property type="protein sequence ID" value="KAK3793132.1"/>
    <property type="molecule type" value="Genomic_DNA"/>
</dbReference>
<feature type="signal peptide" evidence="3">
    <location>
        <begin position="1"/>
        <end position="19"/>
    </location>
</feature>
<feature type="region of interest" description="Disordered" evidence="1">
    <location>
        <begin position="520"/>
        <end position="539"/>
    </location>
</feature>
<feature type="domain" description="ZP" evidence="5">
    <location>
        <begin position="268"/>
        <end position="532"/>
    </location>
</feature>
<evidence type="ECO:0000259" key="4">
    <source>
        <dbReference type="PROSITE" id="PS50041"/>
    </source>
</evidence>
<dbReference type="InterPro" id="IPR057371">
    <property type="entry name" value="VERL_C"/>
</dbReference>
<dbReference type="InterPro" id="IPR001507">
    <property type="entry name" value="ZP_dom"/>
</dbReference>
<dbReference type="InterPro" id="IPR016186">
    <property type="entry name" value="C-type_lectin-like/link_sf"/>
</dbReference>
<proteinExistence type="predicted"/>
<evidence type="ECO:0000259" key="5">
    <source>
        <dbReference type="PROSITE" id="PS51034"/>
    </source>
</evidence>
<protein>
    <recommendedName>
        <fullName evidence="8">ZP domain-containing protein</fullName>
    </recommendedName>
</protein>
<keyword evidence="2" id="KW-0812">Transmembrane</keyword>
<gene>
    <name evidence="6" type="ORF">RRG08_024965</name>
</gene>
<dbReference type="InterPro" id="IPR042235">
    <property type="entry name" value="ZP-C_dom"/>
</dbReference>
<dbReference type="Pfam" id="PF25272">
    <property type="entry name" value="VERL_C"/>
    <property type="match status" value="1"/>
</dbReference>
<evidence type="ECO:0000256" key="3">
    <source>
        <dbReference type="SAM" id="SignalP"/>
    </source>
</evidence>
<evidence type="ECO:0000256" key="2">
    <source>
        <dbReference type="SAM" id="Phobius"/>
    </source>
</evidence>
<dbReference type="Gene3D" id="3.10.100.10">
    <property type="entry name" value="Mannose-Binding Protein A, subunit A"/>
    <property type="match status" value="1"/>
</dbReference>
<dbReference type="InterPro" id="IPR001304">
    <property type="entry name" value="C-type_lectin-like"/>
</dbReference>
<dbReference type="PANTHER" id="PTHR46560:SF5">
    <property type="entry name" value="CYPHER, ISOFORM B"/>
    <property type="match status" value="1"/>
</dbReference>
<organism evidence="6 7">
    <name type="scientific">Elysia crispata</name>
    <name type="common">lettuce slug</name>
    <dbReference type="NCBI Taxonomy" id="231223"/>
    <lineage>
        <taxon>Eukaryota</taxon>
        <taxon>Metazoa</taxon>
        <taxon>Spiralia</taxon>
        <taxon>Lophotrochozoa</taxon>
        <taxon>Mollusca</taxon>
        <taxon>Gastropoda</taxon>
        <taxon>Heterobranchia</taxon>
        <taxon>Euthyneura</taxon>
        <taxon>Panpulmonata</taxon>
        <taxon>Sacoglossa</taxon>
        <taxon>Placobranchoidea</taxon>
        <taxon>Plakobranchidae</taxon>
        <taxon>Elysia</taxon>
    </lineage>
</organism>
<keyword evidence="7" id="KW-1185">Reference proteome</keyword>
<accession>A0AAE1ASG0</accession>
<dbReference type="AlphaFoldDB" id="A0AAE1ASG0"/>
<keyword evidence="2" id="KW-0472">Membrane</keyword>
<evidence type="ECO:0000313" key="7">
    <source>
        <dbReference type="Proteomes" id="UP001283361"/>
    </source>
</evidence>
<evidence type="ECO:0000313" key="6">
    <source>
        <dbReference type="EMBL" id="KAK3793132.1"/>
    </source>
</evidence>
<evidence type="ECO:0000256" key="1">
    <source>
        <dbReference type="SAM" id="MobiDB-lite"/>
    </source>
</evidence>
<keyword evidence="3" id="KW-0732">Signal</keyword>
<dbReference type="SMART" id="SM00034">
    <property type="entry name" value="CLECT"/>
    <property type="match status" value="1"/>
</dbReference>
<dbReference type="CDD" id="cd00037">
    <property type="entry name" value="CLECT"/>
    <property type="match status" value="1"/>
</dbReference>
<dbReference type="Proteomes" id="UP001283361">
    <property type="component" value="Unassembled WGS sequence"/>
</dbReference>